<evidence type="ECO:0000256" key="4">
    <source>
        <dbReference type="ARBA" id="ARBA00022475"/>
    </source>
</evidence>
<dbReference type="InterPro" id="IPR003660">
    <property type="entry name" value="HAMP_dom"/>
</dbReference>
<comment type="subcellular location">
    <subcellularLocation>
        <location evidence="2">Cell inner membrane</location>
        <topology evidence="2">Multi-pass membrane protein</topology>
    </subcellularLocation>
</comment>
<evidence type="ECO:0000256" key="12">
    <source>
        <dbReference type="ARBA" id="ARBA00022989"/>
    </source>
</evidence>
<dbReference type="InterPro" id="IPR036890">
    <property type="entry name" value="HATPase_C_sf"/>
</dbReference>
<name>A0A2V3U9K9_9HYPH</name>
<evidence type="ECO:0000256" key="5">
    <source>
        <dbReference type="ARBA" id="ARBA00022519"/>
    </source>
</evidence>
<dbReference type="PRINTS" id="PR00344">
    <property type="entry name" value="BCTRLSENSOR"/>
</dbReference>
<dbReference type="PANTHER" id="PTHR44936:SF5">
    <property type="entry name" value="SENSOR HISTIDINE KINASE ENVZ"/>
    <property type="match status" value="1"/>
</dbReference>
<dbReference type="SUPFAM" id="SSF47384">
    <property type="entry name" value="Homodimeric domain of signal transducing histidine kinase"/>
    <property type="match status" value="1"/>
</dbReference>
<dbReference type="PROSITE" id="PS50885">
    <property type="entry name" value="HAMP"/>
    <property type="match status" value="1"/>
</dbReference>
<evidence type="ECO:0000256" key="15">
    <source>
        <dbReference type="SAM" id="Phobius"/>
    </source>
</evidence>
<comment type="catalytic activity">
    <reaction evidence="1">
        <text>ATP + protein L-histidine = ADP + protein N-phospho-L-histidine.</text>
        <dbReference type="EC" id="2.7.13.3"/>
    </reaction>
</comment>
<keyword evidence="11" id="KW-0067">ATP-binding</keyword>
<dbReference type="CDD" id="cd00082">
    <property type="entry name" value="HisKA"/>
    <property type="match status" value="1"/>
</dbReference>
<dbReference type="SMART" id="SM00388">
    <property type="entry name" value="HisKA"/>
    <property type="match status" value="1"/>
</dbReference>
<protein>
    <recommendedName>
        <fullName evidence="3">histidine kinase</fullName>
        <ecNumber evidence="3">2.7.13.3</ecNumber>
    </recommendedName>
</protein>
<evidence type="ECO:0000256" key="6">
    <source>
        <dbReference type="ARBA" id="ARBA00022553"/>
    </source>
</evidence>
<dbReference type="InterPro" id="IPR036097">
    <property type="entry name" value="HisK_dim/P_sf"/>
</dbReference>
<evidence type="ECO:0000256" key="1">
    <source>
        <dbReference type="ARBA" id="ARBA00000085"/>
    </source>
</evidence>
<dbReference type="EMBL" id="QJJK01000011">
    <property type="protein sequence ID" value="PXW54685.1"/>
    <property type="molecule type" value="Genomic_DNA"/>
</dbReference>
<dbReference type="InterPro" id="IPR003594">
    <property type="entry name" value="HATPase_dom"/>
</dbReference>
<dbReference type="RefSeq" id="WP_146227506.1">
    <property type="nucleotide sequence ID" value="NZ_JAHBRY010000001.1"/>
</dbReference>
<dbReference type="Pfam" id="PF00512">
    <property type="entry name" value="HisKA"/>
    <property type="match status" value="1"/>
</dbReference>
<reference evidence="18 19" key="1">
    <citation type="submission" date="2018-05" db="EMBL/GenBank/DDBJ databases">
        <title>Genomic Encyclopedia of Type Strains, Phase IV (KMG-IV): sequencing the most valuable type-strain genomes for metagenomic binning, comparative biology and taxonomic classification.</title>
        <authorList>
            <person name="Goeker M."/>
        </authorList>
    </citation>
    <scope>NUCLEOTIDE SEQUENCE [LARGE SCALE GENOMIC DNA]</scope>
    <source>
        <strain evidence="18 19">DSM 6462</strain>
    </source>
</reference>
<keyword evidence="5" id="KW-0997">Cell inner membrane</keyword>
<evidence type="ECO:0000256" key="9">
    <source>
        <dbReference type="ARBA" id="ARBA00022741"/>
    </source>
</evidence>
<feature type="domain" description="Histidine kinase" evidence="16">
    <location>
        <begin position="310"/>
        <end position="511"/>
    </location>
</feature>
<comment type="caution">
    <text evidence="18">The sequence shown here is derived from an EMBL/GenBank/DDBJ whole genome shotgun (WGS) entry which is preliminary data.</text>
</comment>
<dbReference type="PANTHER" id="PTHR44936">
    <property type="entry name" value="SENSOR PROTEIN CREC"/>
    <property type="match status" value="1"/>
</dbReference>
<evidence type="ECO:0000256" key="14">
    <source>
        <dbReference type="ARBA" id="ARBA00023136"/>
    </source>
</evidence>
<evidence type="ECO:0000259" key="17">
    <source>
        <dbReference type="PROSITE" id="PS50885"/>
    </source>
</evidence>
<dbReference type="Gene3D" id="1.10.287.130">
    <property type="match status" value="1"/>
</dbReference>
<dbReference type="Proteomes" id="UP000248021">
    <property type="component" value="Unassembled WGS sequence"/>
</dbReference>
<dbReference type="InterPro" id="IPR004358">
    <property type="entry name" value="Sig_transdc_His_kin-like_C"/>
</dbReference>
<dbReference type="CDD" id="cd06225">
    <property type="entry name" value="HAMP"/>
    <property type="match status" value="1"/>
</dbReference>
<dbReference type="Pfam" id="PF02518">
    <property type="entry name" value="HATPase_c"/>
    <property type="match status" value="1"/>
</dbReference>
<dbReference type="Gene3D" id="6.10.340.10">
    <property type="match status" value="1"/>
</dbReference>
<feature type="transmembrane region" description="Helical" evidence="15">
    <location>
        <begin position="12"/>
        <end position="38"/>
    </location>
</feature>
<evidence type="ECO:0000256" key="2">
    <source>
        <dbReference type="ARBA" id="ARBA00004429"/>
    </source>
</evidence>
<dbReference type="InterPro" id="IPR050980">
    <property type="entry name" value="2C_sensor_his_kinase"/>
</dbReference>
<evidence type="ECO:0000313" key="18">
    <source>
        <dbReference type="EMBL" id="PXW54685.1"/>
    </source>
</evidence>
<evidence type="ECO:0000259" key="16">
    <source>
        <dbReference type="PROSITE" id="PS50109"/>
    </source>
</evidence>
<keyword evidence="4" id="KW-1003">Cell membrane</keyword>
<gene>
    <name evidence="18" type="ORF">C7450_111217</name>
</gene>
<dbReference type="GO" id="GO:0005524">
    <property type="term" value="F:ATP binding"/>
    <property type="evidence" value="ECO:0007669"/>
    <property type="project" value="UniProtKB-KW"/>
</dbReference>
<keyword evidence="13" id="KW-0902">Two-component regulatory system</keyword>
<keyword evidence="10 18" id="KW-0418">Kinase</keyword>
<keyword evidence="12 15" id="KW-1133">Transmembrane helix</keyword>
<dbReference type="PROSITE" id="PS50109">
    <property type="entry name" value="HIS_KIN"/>
    <property type="match status" value="1"/>
</dbReference>
<keyword evidence="14 15" id="KW-0472">Membrane</keyword>
<feature type="transmembrane region" description="Helical" evidence="15">
    <location>
        <begin position="228"/>
        <end position="249"/>
    </location>
</feature>
<dbReference type="GO" id="GO:0005886">
    <property type="term" value="C:plasma membrane"/>
    <property type="evidence" value="ECO:0007669"/>
    <property type="project" value="UniProtKB-SubCell"/>
</dbReference>
<dbReference type="InterPro" id="IPR003661">
    <property type="entry name" value="HisK_dim/P_dom"/>
</dbReference>
<evidence type="ECO:0000313" key="19">
    <source>
        <dbReference type="Proteomes" id="UP000248021"/>
    </source>
</evidence>
<dbReference type="EC" id="2.7.13.3" evidence="3"/>
<evidence type="ECO:0000256" key="3">
    <source>
        <dbReference type="ARBA" id="ARBA00012438"/>
    </source>
</evidence>
<evidence type="ECO:0000256" key="8">
    <source>
        <dbReference type="ARBA" id="ARBA00022692"/>
    </source>
</evidence>
<dbReference type="GO" id="GO:0000155">
    <property type="term" value="F:phosphorelay sensor kinase activity"/>
    <property type="evidence" value="ECO:0007669"/>
    <property type="project" value="InterPro"/>
</dbReference>
<keyword evidence="6" id="KW-0597">Phosphoprotein</keyword>
<dbReference type="InterPro" id="IPR005467">
    <property type="entry name" value="His_kinase_dom"/>
</dbReference>
<proteinExistence type="predicted"/>
<feature type="domain" description="HAMP" evidence="17">
    <location>
        <begin position="250"/>
        <end position="302"/>
    </location>
</feature>
<keyword evidence="8 15" id="KW-0812">Transmembrane</keyword>
<dbReference type="SMART" id="SM00304">
    <property type="entry name" value="HAMP"/>
    <property type="match status" value="1"/>
</dbReference>
<organism evidence="18 19">
    <name type="scientific">Chelatococcus asaccharovorans</name>
    <dbReference type="NCBI Taxonomy" id="28210"/>
    <lineage>
        <taxon>Bacteria</taxon>
        <taxon>Pseudomonadati</taxon>
        <taxon>Pseudomonadota</taxon>
        <taxon>Alphaproteobacteria</taxon>
        <taxon>Hyphomicrobiales</taxon>
        <taxon>Chelatococcaceae</taxon>
        <taxon>Chelatococcus</taxon>
    </lineage>
</organism>
<dbReference type="OrthoDB" id="9804645at2"/>
<evidence type="ECO:0000256" key="10">
    <source>
        <dbReference type="ARBA" id="ARBA00022777"/>
    </source>
</evidence>
<keyword evidence="19" id="KW-1185">Reference proteome</keyword>
<keyword evidence="7" id="KW-0808">Transferase</keyword>
<evidence type="ECO:0000256" key="13">
    <source>
        <dbReference type="ARBA" id="ARBA00023012"/>
    </source>
</evidence>
<dbReference type="Gene3D" id="3.30.565.10">
    <property type="entry name" value="Histidine kinase-like ATPase, C-terminal domain"/>
    <property type="match status" value="1"/>
</dbReference>
<sequence length="511" mass="56044">MSLWRRLSATSLATRIGIAVTLTLAAVQIVNIVAFLLVPRPHLTLFQAGWIADAAIEAYDLARRTRPEARVAALEALPTAQWLQFSVDDRPPAPPPPPLSLWQPWDWFGGARPPPPQGQPFEQEARWPFDRLLLLLRAGLDGKALPVILTLDPPDSEGGGFGPPSISVIPPGADALPASPNMAVARDTVLPPSFVIGLPLESDAGRNWFTVQPKEGSFRNRFFEWNRLRTLALFVLSLVIIAVLSVWMARSMLKPLRRLATAAERLGRERAMTPIEPPPIREFAAIARAFNDMQVRLKRFVDERTMLLAAISHDLRTPLTRLRLVAEYLDDPAQRRQVMSDIAEMETMVEATLTFASEEAKREDHRPVDIASLLISLCDDVTDDGGEARYVGPDHATGRCQPVAMRRALANIIRNGVKYGGAVTVSLVVAPKTMKVLIEDNGPGIAPEDVERAFAPFQRLETSRSRETGGTGLGLTIARDIISGHGGNIVLEPRNPGQVPVGLRVSVTLPR</sequence>
<dbReference type="CDD" id="cd00075">
    <property type="entry name" value="HATPase"/>
    <property type="match status" value="1"/>
</dbReference>
<evidence type="ECO:0000256" key="11">
    <source>
        <dbReference type="ARBA" id="ARBA00022840"/>
    </source>
</evidence>
<dbReference type="Pfam" id="PF00672">
    <property type="entry name" value="HAMP"/>
    <property type="match status" value="1"/>
</dbReference>
<accession>A0A2V3U9K9</accession>
<dbReference type="AlphaFoldDB" id="A0A2V3U9K9"/>
<dbReference type="SUPFAM" id="SSF55874">
    <property type="entry name" value="ATPase domain of HSP90 chaperone/DNA topoisomerase II/histidine kinase"/>
    <property type="match status" value="1"/>
</dbReference>
<dbReference type="SMART" id="SM00387">
    <property type="entry name" value="HATPase_c"/>
    <property type="match status" value="1"/>
</dbReference>
<evidence type="ECO:0000256" key="7">
    <source>
        <dbReference type="ARBA" id="ARBA00022679"/>
    </source>
</evidence>
<keyword evidence="9" id="KW-0547">Nucleotide-binding</keyword>